<dbReference type="InterPro" id="IPR038765">
    <property type="entry name" value="Papain-like_cys_pep_sf"/>
</dbReference>
<protein>
    <recommendedName>
        <fullName evidence="4">Ubiquitin-like protease family profile domain-containing protein</fullName>
    </recommendedName>
</protein>
<feature type="region of interest" description="Disordered" evidence="1">
    <location>
        <begin position="1"/>
        <end position="21"/>
    </location>
</feature>
<gene>
    <name evidence="2" type="ORF">LR48_Vigan04g165000</name>
</gene>
<organism evidence="2 3">
    <name type="scientific">Phaseolus angularis</name>
    <name type="common">Azuki bean</name>
    <name type="synonym">Vigna angularis</name>
    <dbReference type="NCBI Taxonomy" id="3914"/>
    <lineage>
        <taxon>Eukaryota</taxon>
        <taxon>Viridiplantae</taxon>
        <taxon>Streptophyta</taxon>
        <taxon>Embryophyta</taxon>
        <taxon>Tracheophyta</taxon>
        <taxon>Spermatophyta</taxon>
        <taxon>Magnoliopsida</taxon>
        <taxon>eudicotyledons</taxon>
        <taxon>Gunneridae</taxon>
        <taxon>Pentapetalae</taxon>
        <taxon>rosids</taxon>
        <taxon>fabids</taxon>
        <taxon>Fabales</taxon>
        <taxon>Fabaceae</taxon>
        <taxon>Papilionoideae</taxon>
        <taxon>50 kb inversion clade</taxon>
        <taxon>NPAAA clade</taxon>
        <taxon>indigoferoid/millettioid clade</taxon>
        <taxon>Phaseoleae</taxon>
        <taxon>Vigna</taxon>
    </lineage>
</organism>
<evidence type="ECO:0000313" key="2">
    <source>
        <dbReference type="EMBL" id="KOM41452.1"/>
    </source>
</evidence>
<evidence type="ECO:0000256" key="1">
    <source>
        <dbReference type="SAM" id="MobiDB-lite"/>
    </source>
</evidence>
<reference evidence="3" key="1">
    <citation type="journal article" date="2015" name="Proc. Natl. Acad. Sci. U.S.A.">
        <title>Genome sequencing of adzuki bean (Vigna angularis) provides insight into high starch and low fat accumulation and domestication.</title>
        <authorList>
            <person name="Yang K."/>
            <person name="Tian Z."/>
            <person name="Chen C."/>
            <person name="Luo L."/>
            <person name="Zhao B."/>
            <person name="Wang Z."/>
            <person name="Yu L."/>
            <person name="Li Y."/>
            <person name="Sun Y."/>
            <person name="Li W."/>
            <person name="Chen Y."/>
            <person name="Li Y."/>
            <person name="Zhang Y."/>
            <person name="Ai D."/>
            <person name="Zhao J."/>
            <person name="Shang C."/>
            <person name="Ma Y."/>
            <person name="Wu B."/>
            <person name="Wang M."/>
            <person name="Gao L."/>
            <person name="Sun D."/>
            <person name="Zhang P."/>
            <person name="Guo F."/>
            <person name="Wang W."/>
            <person name="Li Y."/>
            <person name="Wang J."/>
            <person name="Varshney R.K."/>
            <person name="Wang J."/>
            <person name="Ling H.Q."/>
            <person name="Wan P."/>
        </authorList>
    </citation>
    <scope>NUCLEOTIDE SEQUENCE</scope>
    <source>
        <strain evidence="3">cv. Jingnong 6</strain>
    </source>
</reference>
<accession>A0A0L9UFY2</accession>
<sequence length="321" mass="37758">MVSQGKRLAAQERQRLNDAPHLLSRGGYAKLEKKIRKSRADALGLESSDLAPAPARYELWKAARTKSDGNMTSSSVALISQRIFTRPQKQPIHDTVIHEDDDMVEAEDDPLSKLMTRLPRLKKAPLELYWDLRVFGLPPMCQYISHCLMHWRYMDTILGDQGRYTMYVFVEPQTIQPSGNTLENRQHYLQTWMDEAKRDIYLVPHIDGSHWQLMVIIPKQCKIIWFCSLHRKMKNDLRTMLQGVIGKSRGQLVQILYPKVCNQKLDSWECSFYVMCWIKTIIRVVITDDWNERFKSTSLILEDTIRQIRQEWTTYLLQRWS</sequence>
<dbReference type="PANTHER" id="PTHR33018">
    <property type="entry name" value="OS10G0338966 PROTEIN-RELATED"/>
    <property type="match status" value="1"/>
</dbReference>
<dbReference type="Gene3D" id="3.40.395.10">
    <property type="entry name" value="Adenoviral Proteinase, Chain A"/>
    <property type="match status" value="1"/>
</dbReference>
<evidence type="ECO:0000313" key="3">
    <source>
        <dbReference type="Proteomes" id="UP000053144"/>
    </source>
</evidence>
<dbReference type="AlphaFoldDB" id="A0A0L9UFY2"/>
<dbReference type="EMBL" id="CM003374">
    <property type="protein sequence ID" value="KOM41452.1"/>
    <property type="molecule type" value="Genomic_DNA"/>
</dbReference>
<name>A0A0L9UFY2_PHAAN</name>
<proteinExistence type="predicted"/>
<evidence type="ECO:0008006" key="4">
    <source>
        <dbReference type="Google" id="ProtNLM"/>
    </source>
</evidence>
<dbReference type="Proteomes" id="UP000053144">
    <property type="component" value="Chromosome 4"/>
</dbReference>
<dbReference type="PANTHER" id="PTHR33018:SF34">
    <property type="entry name" value="OS02G0472350 PROTEIN"/>
    <property type="match status" value="1"/>
</dbReference>
<dbReference type="SUPFAM" id="SSF54001">
    <property type="entry name" value="Cysteine proteinases"/>
    <property type="match status" value="1"/>
</dbReference>
<feature type="compositionally biased region" description="Basic and acidic residues" evidence="1">
    <location>
        <begin position="9"/>
        <end position="18"/>
    </location>
</feature>
<dbReference type="Gramene" id="KOM41452">
    <property type="protein sequence ID" value="KOM41452"/>
    <property type="gene ID" value="LR48_Vigan04g165000"/>
</dbReference>